<organism evidence="1 4">
    <name type="scientific">Myxococcus fulvus</name>
    <dbReference type="NCBI Taxonomy" id="33"/>
    <lineage>
        <taxon>Bacteria</taxon>
        <taxon>Pseudomonadati</taxon>
        <taxon>Myxococcota</taxon>
        <taxon>Myxococcia</taxon>
        <taxon>Myxococcales</taxon>
        <taxon>Cystobacterineae</taxon>
        <taxon>Myxococcaceae</taxon>
        <taxon>Myxococcus</taxon>
    </lineage>
</organism>
<dbReference type="RefSeq" id="WP_245772092.1">
    <property type="nucleotide sequence ID" value="NZ_BJXR01000025.1"/>
</dbReference>
<gene>
    <name evidence="1" type="ORF">MFU01_25560</name>
    <name evidence="2" type="ORF">SAMN05443572_101466</name>
</gene>
<dbReference type="STRING" id="1334629.MFUL124B02_03270"/>
<proteinExistence type="predicted"/>
<dbReference type="EMBL" id="FOIB01000001">
    <property type="protein sequence ID" value="SES88292.1"/>
    <property type="molecule type" value="Genomic_DNA"/>
</dbReference>
<comment type="caution">
    <text evidence="1">The sequence shown here is derived from an EMBL/GenBank/DDBJ whole genome shotgun (WGS) entry which is preliminary data.</text>
</comment>
<evidence type="ECO:0000313" key="3">
    <source>
        <dbReference type="Proteomes" id="UP000183760"/>
    </source>
</evidence>
<protein>
    <submittedName>
        <fullName evidence="1">Uncharacterized protein</fullName>
    </submittedName>
</protein>
<evidence type="ECO:0000313" key="2">
    <source>
        <dbReference type="EMBL" id="SES88292.1"/>
    </source>
</evidence>
<reference evidence="2 3" key="1">
    <citation type="submission" date="2016-10" db="EMBL/GenBank/DDBJ databases">
        <authorList>
            <person name="Varghese N."/>
            <person name="Submissions S."/>
        </authorList>
    </citation>
    <scope>NUCLEOTIDE SEQUENCE [LARGE SCALE GENOMIC DNA]</scope>
    <source>
        <strain evidence="2 3">DSM 16525</strain>
    </source>
</reference>
<evidence type="ECO:0000313" key="4">
    <source>
        <dbReference type="Proteomes" id="UP000321514"/>
    </source>
</evidence>
<dbReference type="AlphaFoldDB" id="A0A511T020"/>
<reference evidence="1 4" key="2">
    <citation type="submission" date="2019-07" db="EMBL/GenBank/DDBJ databases">
        <title>Whole genome shotgun sequence of Myxococcus fulvus NBRC 100333.</title>
        <authorList>
            <person name="Hosoyama A."/>
            <person name="Uohara A."/>
            <person name="Ohji S."/>
            <person name="Ichikawa N."/>
        </authorList>
    </citation>
    <scope>NUCLEOTIDE SEQUENCE [LARGE SCALE GENOMIC DNA]</scope>
    <source>
        <strain evidence="1 4">NBRC 100333</strain>
    </source>
</reference>
<dbReference type="EMBL" id="BJXR01000025">
    <property type="protein sequence ID" value="GEN07519.1"/>
    <property type="molecule type" value="Genomic_DNA"/>
</dbReference>
<sequence length="131" mass="13754">MSSARVAVDGDLVASGVIVGTGGDSEANLGTRGTLTALAVLLNAHTSIWANGGGPDSIQEAFRTLIVGGRAWQEFKQDVDVDDLDIHEATFVPEVLDDGILDVDKAMERARAGLGPFLPEVERALKAKRGL</sequence>
<accession>A0A511T020</accession>
<name>A0A511T020_MYXFU</name>
<dbReference type="Proteomes" id="UP000183760">
    <property type="component" value="Unassembled WGS sequence"/>
</dbReference>
<evidence type="ECO:0000313" key="1">
    <source>
        <dbReference type="EMBL" id="GEN07519.1"/>
    </source>
</evidence>
<dbReference type="Proteomes" id="UP000321514">
    <property type="component" value="Unassembled WGS sequence"/>
</dbReference>
<keyword evidence="3" id="KW-1185">Reference proteome</keyword>